<feature type="transmembrane region" description="Helical" evidence="8">
    <location>
        <begin position="208"/>
        <end position="229"/>
    </location>
</feature>
<feature type="transmembrane region" description="Helical" evidence="8">
    <location>
        <begin position="342"/>
        <end position="362"/>
    </location>
</feature>
<comment type="subcellular location">
    <subcellularLocation>
        <location evidence="1">Cell membrane</location>
        <topology evidence="1">Multi-pass membrane protein</topology>
    </subcellularLocation>
</comment>
<comment type="caution">
    <text evidence="9">The sequence shown here is derived from an EMBL/GenBank/DDBJ whole genome shotgun (WGS) entry which is preliminary data.</text>
</comment>
<dbReference type="Pfam" id="PF03601">
    <property type="entry name" value="Cons_hypoth698"/>
    <property type="match status" value="1"/>
</dbReference>
<keyword evidence="10" id="KW-1185">Reference proteome</keyword>
<feature type="transmembrane region" description="Helical" evidence="8">
    <location>
        <begin position="86"/>
        <end position="105"/>
    </location>
</feature>
<evidence type="ECO:0000256" key="2">
    <source>
        <dbReference type="ARBA" id="ARBA00007977"/>
    </source>
</evidence>
<keyword evidence="6 8" id="KW-0472">Membrane</keyword>
<dbReference type="EMBL" id="JBHUFL010000003">
    <property type="protein sequence ID" value="MFD1836035.1"/>
    <property type="molecule type" value="Genomic_DNA"/>
</dbReference>
<dbReference type="PANTHER" id="PTHR30106">
    <property type="entry name" value="INNER MEMBRANE PROTEIN YEIH-RELATED"/>
    <property type="match status" value="1"/>
</dbReference>
<dbReference type="PANTHER" id="PTHR30106:SF2">
    <property type="entry name" value="UPF0324 INNER MEMBRANE PROTEIN YEIH"/>
    <property type="match status" value="1"/>
</dbReference>
<feature type="region of interest" description="Disordered" evidence="7">
    <location>
        <begin position="1"/>
        <end position="24"/>
    </location>
</feature>
<feature type="transmembrane region" description="Helical" evidence="8">
    <location>
        <begin position="111"/>
        <end position="133"/>
    </location>
</feature>
<feature type="transmembrane region" description="Helical" evidence="8">
    <location>
        <begin position="177"/>
        <end position="201"/>
    </location>
</feature>
<dbReference type="Proteomes" id="UP001597280">
    <property type="component" value="Unassembled WGS sequence"/>
</dbReference>
<evidence type="ECO:0000313" key="9">
    <source>
        <dbReference type="EMBL" id="MFD1836035.1"/>
    </source>
</evidence>
<organism evidence="9 10">
    <name type="scientific">Brachybacterium rhamnosum</name>
    <dbReference type="NCBI Taxonomy" id="173361"/>
    <lineage>
        <taxon>Bacteria</taxon>
        <taxon>Bacillati</taxon>
        <taxon>Actinomycetota</taxon>
        <taxon>Actinomycetes</taxon>
        <taxon>Micrococcales</taxon>
        <taxon>Dermabacteraceae</taxon>
        <taxon>Brachybacterium</taxon>
    </lineage>
</organism>
<evidence type="ECO:0000256" key="3">
    <source>
        <dbReference type="ARBA" id="ARBA00022475"/>
    </source>
</evidence>
<keyword evidence="3" id="KW-1003">Cell membrane</keyword>
<evidence type="ECO:0000256" key="6">
    <source>
        <dbReference type="ARBA" id="ARBA00023136"/>
    </source>
</evidence>
<name>A0ABW4Q254_9MICO</name>
<accession>A0ABW4Q254</accession>
<evidence type="ECO:0000256" key="4">
    <source>
        <dbReference type="ARBA" id="ARBA00022692"/>
    </source>
</evidence>
<protein>
    <submittedName>
        <fullName evidence="9">YeiH family protein</fullName>
    </submittedName>
</protein>
<feature type="transmembrane region" description="Helical" evidence="8">
    <location>
        <begin position="30"/>
        <end position="50"/>
    </location>
</feature>
<dbReference type="InterPro" id="IPR018383">
    <property type="entry name" value="UPF0324_pro"/>
</dbReference>
<reference evidence="10" key="1">
    <citation type="journal article" date="2019" name="Int. J. Syst. Evol. Microbiol.">
        <title>The Global Catalogue of Microorganisms (GCM) 10K type strain sequencing project: providing services to taxonomists for standard genome sequencing and annotation.</title>
        <authorList>
            <consortium name="The Broad Institute Genomics Platform"/>
            <consortium name="The Broad Institute Genome Sequencing Center for Infectious Disease"/>
            <person name="Wu L."/>
            <person name="Ma J."/>
        </authorList>
    </citation>
    <scope>NUCLEOTIDE SEQUENCE [LARGE SCALE GENOMIC DNA]</scope>
    <source>
        <strain evidence="10">JCM 11650</strain>
    </source>
</reference>
<evidence type="ECO:0000256" key="1">
    <source>
        <dbReference type="ARBA" id="ARBA00004651"/>
    </source>
</evidence>
<feature type="transmembrane region" description="Helical" evidence="8">
    <location>
        <begin position="145"/>
        <end position="165"/>
    </location>
</feature>
<feature type="transmembrane region" description="Helical" evidence="8">
    <location>
        <begin position="278"/>
        <end position="299"/>
    </location>
</feature>
<keyword evidence="5 8" id="KW-1133">Transmembrane helix</keyword>
<keyword evidence="4 8" id="KW-0812">Transmembrane</keyword>
<feature type="transmembrane region" description="Helical" evidence="8">
    <location>
        <begin position="311"/>
        <end position="330"/>
    </location>
</feature>
<comment type="similarity">
    <text evidence="2">Belongs to the UPF0324 family.</text>
</comment>
<evidence type="ECO:0000256" key="5">
    <source>
        <dbReference type="ARBA" id="ARBA00022989"/>
    </source>
</evidence>
<gene>
    <name evidence="9" type="ORF">ACFSDA_13255</name>
</gene>
<evidence type="ECO:0000256" key="7">
    <source>
        <dbReference type="SAM" id="MobiDB-lite"/>
    </source>
</evidence>
<feature type="transmembrane region" description="Helical" evidence="8">
    <location>
        <begin position="56"/>
        <end position="74"/>
    </location>
</feature>
<evidence type="ECO:0000313" key="10">
    <source>
        <dbReference type="Proteomes" id="UP001597280"/>
    </source>
</evidence>
<sequence>MLQACGHTPLSTPTSGPAPRPAGPGRGARLAAALPGIGVCLAVAVAAQLLTAPLPLLSPLLLAIVAGVVTANLLPPLPALTPGIGVATKLLLRLGIVLLGLQLALGDVLALGAGMILVVVAVVGIGVGGTLLLGRLLRVDPRLTLLVACGFSICGAAAVAAAADVTDPDGEHETPTATAIALVVVCGTAMILILPAAVTLLDLGTATGGLWAGAAIHEVAQVVAAGGLIGGGALALAVVVKLARVLMLAPVMTVLALRERARTRRSPVPEAGATAPRLPPIVPWFVAGFLALVLVRTGLPVPTAVLDTAHLLQTTLLAAAMFALGSGVRVRELLGVGVRPLLLALCSTVLVALVALGGVLLAS</sequence>
<dbReference type="RefSeq" id="WP_343905309.1">
    <property type="nucleotide sequence ID" value="NZ_BAAAIS010000003.1"/>
</dbReference>
<proteinExistence type="inferred from homology"/>
<feature type="transmembrane region" description="Helical" evidence="8">
    <location>
        <begin position="235"/>
        <end position="257"/>
    </location>
</feature>
<evidence type="ECO:0000256" key="8">
    <source>
        <dbReference type="SAM" id="Phobius"/>
    </source>
</evidence>